<accession>A0ABN8TJU0</accession>
<dbReference type="GeneID" id="79918708"/>
<evidence type="ECO:0000256" key="1">
    <source>
        <dbReference type="SAM" id="Phobius"/>
    </source>
</evidence>
<feature type="transmembrane region" description="Helical" evidence="1">
    <location>
        <begin position="181"/>
        <end position="196"/>
    </location>
</feature>
<keyword evidence="4" id="KW-1185">Reference proteome</keyword>
<name>A0ABN8TJU0_9VIBR</name>
<feature type="transmembrane region" description="Helical" evidence="1">
    <location>
        <begin position="321"/>
        <end position="339"/>
    </location>
</feature>
<evidence type="ECO:0000256" key="2">
    <source>
        <dbReference type="SAM" id="SignalP"/>
    </source>
</evidence>
<dbReference type="RefSeq" id="WP_168524474.1">
    <property type="nucleotide sequence ID" value="NZ_CALYLA010000026.1"/>
</dbReference>
<protein>
    <recommendedName>
        <fullName evidence="5">Transport system permease protein</fullName>
    </recommendedName>
</protein>
<feature type="transmembrane region" description="Helical" evidence="1">
    <location>
        <begin position="289"/>
        <end position="315"/>
    </location>
</feature>
<dbReference type="InterPro" id="IPR019733">
    <property type="entry name" value="Uncharacterised_YhfT"/>
</dbReference>
<comment type="caution">
    <text evidence="3">The sequence shown here is derived from an EMBL/GenBank/DDBJ whole genome shotgun (WGS) entry which is preliminary data.</text>
</comment>
<keyword evidence="1" id="KW-1133">Transmembrane helix</keyword>
<feature type="chain" id="PRO_5046453141" description="Transport system permease protein" evidence="2">
    <location>
        <begin position="21"/>
        <end position="433"/>
    </location>
</feature>
<dbReference type="Pfam" id="PF10797">
    <property type="entry name" value="YhfT"/>
    <property type="match status" value="1"/>
</dbReference>
<dbReference type="EMBL" id="CALYLK010000002">
    <property type="protein sequence ID" value="CAH8195190.1"/>
    <property type="molecule type" value="Genomic_DNA"/>
</dbReference>
<evidence type="ECO:0008006" key="5">
    <source>
        <dbReference type="Google" id="ProtNLM"/>
    </source>
</evidence>
<sequence>MDLFNIGLVALLCAMTAVLANMSAAVFHDGIRPVLPQLVEGNMTRRDAGSIAFGLSIGFVASVGISFTLSTGLLNPWLLFLPTDILGVMIGSRLLAAAAGGLWGVLVMTSLAGVNAALTGLPIDALGALGELGTPVMTAFALFPLLAIFYQFGWKSGAVAAVVVIVSRLLVIKFTGIYPESIQIFVGMMMLVYFAISKDLSDRKAGNTPPDMSGMHSLFEERSKRLFKHLPFLAVTGALIAMVSQGGIFAGSEVSIYALADAYKITDPEVHNAAMQQVALSEFMRGLGFIPLIATTALATGVYGVVGMTFVFVVGYLSPNIVVAGLLGAVVICAEIYLLRRIGKVLEQFPSIRNASDNIRNSMNTLMEFALLIGGVLAVMKMGDTTGLTIFAILFFLNEVMGRPILKIAAPAVAAIITGILLNVLNVVGLFAI</sequence>
<reference evidence="3" key="1">
    <citation type="submission" date="2022-06" db="EMBL/GenBank/DDBJ databases">
        <authorList>
            <person name="Goudenege D."/>
            <person name="Le Roux F."/>
        </authorList>
    </citation>
    <scope>NUCLEOTIDE SEQUENCE</scope>
    <source>
        <strain evidence="3">12-063</strain>
    </source>
</reference>
<keyword evidence="1" id="KW-0472">Membrane</keyword>
<feature type="transmembrane region" description="Helical" evidence="1">
    <location>
        <begin position="48"/>
        <end position="74"/>
    </location>
</feature>
<feature type="transmembrane region" description="Helical" evidence="1">
    <location>
        <begin position="369"/>
        <end position="396"/>
    </location>
</feature>
<feature type="transmembrane region" description="Helical" evidence="1">
    <location>
        <begin position="94"/>
        <end position="112"/>
    </location>
</feature>
<keyword evidence="1" id="KW-0812">Transmembrane</keyword>
<gene>
    <name evidence="3" type="ORF">VAE063_1010012</name>
</gene>
<feature type="signal peptide" evidence="2">
    <location>
        <begin position="1"/>
        <end position="20"/>
    </location>
</feature>
<evidence type="ECO:0000313" key="4">
    <source>
        <dbReference type="Proteomes" id="UP001152658"/>
    </source>
</evidence>
<proteinExistence type="predicted"/>
<keyword evidence="2" id="KW-0732">Signal</keyword>
<dbReference type="Proteomes" id="UP001152658">
    <property type="component" value="Unassembled WGS sequence"/>
</dbReference>
<organism evidence="3 4">
    <name type="scientific">Vibrio aestuarianus</name>
    <dbReference type="NCBI Taxonomy" id="28171"/>
    <lineage>
        <taxon>Bacteria</taxon>
        <taxon>Pseudomonadati</taxon>
        <taxon>Pseudomonadota</taxon>
        <taxon>Gammaproteobacteria</taxon>
        <taxon>Vibrionales</taxon>
        <taxon>Vibrionaceae</taxon>
        <taxon>Vibrio</taxon>
    </lineage>
</organism>
<feature type="transmembrane region" description="Helical" evidence="1">
    <location>
        <begin position="408"/>
        <end position="432"/>
    </location>
</feature>
<evidence type="ECO:0000313" key="3">
    <source>
        <dbReference type="EMBL" id="CAH8195190.1"/>
    </source>
</evidence>